<keyword evidence="2" id="KW-0808">Transferase</keyword>
<organism evidence="2 3">
    <name type="scientific">Aneurinibacillus aneurinilyticus</name>
    <name type="common">Bacillus aneurinolyticus</name>
    <dbReference type="NCBI Taxonomy" id="1391"/>
    <lineage>
        <taxon>Bacteria</taxon>
        <taxon>Bacillati</taxon>
        <taxon>Bacillota</taxon>
        <taxon>Bacilli</taxon>
        <taxon>Bacillales</taxon>
        <taxon>Paenibacillaceae</taxon>
        <taxon>Aneurinibacillus group</taxon>
        <taxon>Aneurinibacillus</taxon>
    </lineage>
</organism>
<proteinExistence type="predicted"/>
<dbReference type="Pfam" id="PF00583">
    <property type="entry name" value="Acetyltransf_1"/>
    <property type="match status" value="2"/>
</dbReference>
<evidence type="ECO:0000259" key="1">
    <source>
        <dbReference type="PROSITE" id="PS51186"/>
    </source>
</evidence>
<dbReference type="PROSITE" id="PS51186">
    <property type="entry name" value="GNAT"/>
    <property type="match status" value="2"/>
</dbReference>
<evidence type="ECO:0000313" key="2">
    <source>
        <dbReference type="EMBL" id="NME98777.1"/>
    </source>
</evidence>
<evidence type="ECO:0000313" key="3">
    <source>
        <dbReference type="Proteomes" id="UP000561326"/>
    </source>
</evidence>
<feature type="domain" description="N-acetyltransferase" evidence="1">
    <location>
        <begin position="11"/>
        <end position="177"/>
    </location>
</feature>
<accession>A0A848CY69</accession>
<gene>
    <name evidence="2" type="ORF">HF838_10945</name>
</gene>
<dbReference type="PANTHER" id="PTHR43415">
    <property type="entry name" value="SPERMIDINE N(1)-ACETYLTRANSFERASE"/>
    <property type="match status" value="1"/>
</dbReference>
<dbReference type="EMBL" id="JABAGO010000018">
    <property type="protein sequence ID" value="NME98777.1"/>
    <property type="molecule type" value="Genomic_DNA"/>
</dbReference>
<dbReference type="RefSeq" id="WP_168975253.1">
    <property type="nucleotide sequence ID" value="NZ_JABAGO010000018.1"/>
</dbReference>
<protein>
    <submittedName>
        <fullName evidence="2">GNAT family N-acetyltransferase</fullName>
    </submittedName>
</protein>
<name>A0A848CY69_ANEAE</name>
<sequence>MEHKLESGTTITIQKGKPEDAEAYVVYLEKISEESDFLTFGAGELTVTAEEQREIIQRFLDASIDLCLLAKMEGEIVGNLTFRSGRRLRTAHTGEFGVSVRRKYQGLGIGGRLISCLLDWARETGRIRKINLRVRADHNSAIRLYRKFGFKEEGRLKREFCINGIFFDALTMGMNVEENGVIMDKKNGVLIYQSEEIRMRYTTRKDLDVVLSTEQSEENSRFIVPWSMEQHASALEDENMMHAVLESSDGTERVGYVIVSGLQNPNDSIELTRIVITEKGRGWGRKALQLIKEWAFEERKAQRLWLDVKEYNTRARHIYEAEGFIVEGILRNCLKTDGKYESLVLMSVLAHEYAAWRKKGAAQLVPGLKKE</sequence>
<dbReference type="Gene3D" id="3.40.630.30">
    <property type="match status" value="2"/>
</dbReference>
<feature type="domain" description="N-acetyltransferase" evidence="1">
    <location>
        <begin position="197"/>
        <end position="351"/>
    </location>
</feature>
<dbReference type="Proteomes" id="UP000561326">
    <property type="component" value="Unassembled WGS sequence"/>
</dbReference>
<reference evidence="2 3" key="1">
    <citation type="submission" date="2020-04" db="EMBL/GenBank/DDBJ databases">
        <authorList>
            <person name="Hitch T.C.A."/>
            <person name="Wylensek D."/>
            <person name="Clavel T."/>
        </authorList>
    </citation>
    <scope>NUCLEOTIDE SEQUENCE [LARGE SCALE GENOMIC DNA]</scope>
    <source>
        <strain evidence="2 3">WB01_D5_05</strain>
    </source>
</reference>
<dbReference type="SUPFAM" id="SSF55729">
    <property type="entry name" value="Acyl-CoA N-acyltransferases (Nat)"/>
    <property type="match status" value="2"/>
</dbReference>
<comment type="caution">
    <text evidence="2">The sequence shown here is derived from an EMBL/GenBank/DDBJ whole genome shotgun (WGS) entry which is preliminary data.</text>
</comment>
<dbReference type="PANTHER" id="PTHR43415:SF3">
    <property type="entry name" value="GNAT-FAMILY ACETYLTRANSFERASE"/>
    <property type="match status" value="1"/>
</dbReference>
<dbReference type="CDD" id="cd04301">
    <property type="entry name" value="NAT_SF"/>
    <property type="match status" value="2"/>
</dbReference>
<dbReference type="GO" id="GO:0016747">
    <property type="term" value="F:acyltransferase activity, transferring groups other than amino-acyl groups"/>
    <property type="evidence" value="ECO:0007669"/>
    <property type="project" value="InterPro"/>
</dbReference>
<dbReference type="InterPro" id="IPR016181">
    <property type="entry name" value="Acyl_CoA_acyltransferase"/>
</dbReference>
<dbReference type="AlphaFoldDB" id="A0A848CY69"/>
<dbReference type="InterPro" id="IPR000182">
    <property type="entry name" value="GNAT_dom"/>
</dbReference>